<keyword evidence="2" id="KW-0560">Oxidoreductase</keyword>
<dbReference type="SUPFAM" id="SSF51735">
    <property type="entry name" value="NAD(P)-binding Rossmann-fold domains"/>
    <property type="match status" value="1"/>
</dbReference>
<keyword evidence="7" id="KW-1185">Reference proteome</keyword>
<dbReference type="EMBL" id="JPGY02000001">
    <property type="protein sequence ID" value="KRU14083.1"/>
    <property type="molecule type" value="Genomic_DNA"/>
</dbReference>
<dbReference type="Proteomes" id="UP000030905">
    <property type="component" value="Chromosome"/>
</dbReference>
<evidence type="ECO:0000313" key="7">
    <source>
        <dbReference type="Proteomes" id="UP000030905"/>
    </source>
</evidence>
<keyword evidence="3" id="KW-1133">Transmembrane helix</keyword>
<dbReference type="PANTHER" id="PTHR44196">
    <property type="entry name" value="DEHYDROGENASE/REDUCTASE SDR FAMILY MEMBER 7B"/>
    <property type="match status" value="1"/>
</dbReference>
<dbReference type="PATRIC" id="fig|1262449.3.peg.3690"/>
<dbReference type="InterPro" id="IPR002347">
    <property type="entry name" value="SDR_fam"/>
</dbReference>
<reference evidence="4 7" key="1">
    <citation type="journal article" date="2015" name="Genome Announc.">
        <title>Complete Genome Sequence of the Nitrogen-Fixing and Solvent-Producing Clostridium pasteurianum DSM 525.</title>
        <authorList>
            <person name="Poehlein A."/>
            <person name="Grosse-Honebrink A."/>
            <person name="Zhang Y."/>
            <person name="Minton N.P."/>
            <person name="Daniel R."/>
        </authorList>
    </citation>
    <scope>NUCLEOTIDE SEQUENCE [LARGE SCALE GENOMIC DNA]</scope>
    <source>
        <strain evidence="4">DSM 525</strain>
        <strain evidence="7">DSM 525 / ATCC 6013</strain>
    </source>
</reference>
<keyword evidence="3" id="KW-0812">Transmembrane</keyword>
<dbReference type="NCBIfam" id="NF033684">
    <property type="entry name" value="suffix_2_RND"/>
    <property type="match status" value="1"/>
</dbReference>
<dbReference type="PANTHER" id="PTHR44196:SF1">
    <property type="entry name" value="DEHYDROGENASE_REDUCTASE SDR FAMILY MEMBER 7B"/>
    <property type="match status" value="1"/>
</dbReference>
<dbReference type="Proteomes" id="UP000028042">
    <property type="component" value="Unassembled WGS sequence"/>
</dbReference>
<dbReference type="EMBL" id="CP009268">
    <property type="protein sequence ID" value="AJA53892.1"/>
    <property type="molecule type" value="Genomic_DNA"/>
</dbReference>
<dbReference type="AlphaFoldDB" id="A0A0H3J8T6"/>
<name>A0A0H3J8T6_CLOPA</name>
<feature type="transmembrane region" description="Helical" evidence="3">
    <location>
        <begin position="312"/>
        <end position="335"/>
    </location>
</feature>
<dbReference type="CDD" id="cd05233">
    <property type="entry name" value="SDR_c"/>
    <property type="match status" value="1"/>
</dbReference>
<keyword evidence="3" id="KW-0472">Membrane</keyword>
<accession>A0A0H3J8T6</accession>
<reference evidence="5 6" key="3">
    <citation type="journal article" name="Genome Announc.">
        <title>Improved Draft Genome Sequence of Clostridium pasteurianum Strain ATCC 6013 (DSM 525) Using a Hybrid Next-Generation Sequencing Approach.</title>
        <authorList>
            <person name="Pyne M.E."/>
            <person name="Utturkar S."/>
            <person name="Brown S.D."/>
            <person name="Moo-Young M."/>
            <person name="Chung D.A."/>
            <person name="Chou C.P."/>
        </authorList>
    </citation>
    <scope>NUCLEOTIDE SEQUENCE [LARGE SCALE GENOMIC DNA]</scope>
    <source>
        <strain evidence="5 6">ATCC 6013</strain>
    </source>
</reference>
<dbReference type="InterPro" id="IPR036291">
    <property type="entry name" value="NAD(P)-bd_dom_sf"/>
</dbReference>
<evidence type="ECO:0000313" key="6">
    <source>
        <dbReference type="Proteomes" id="UP000028042"/>
    </source>
</evidence>
<sequence length="358" mass="39669">MRKRFEGKSILIIGASGGLGESYAGAFINEGGRLLLAGRNAEKLRVLADRLSGDVNIAVADITDGKSVDELAGFACQWSEKIDIVINATGYDVRKSLEDHEFYDIRKSLDTNLLGAILVTKAFLPYMKDEKGSTIVHMGGFADGHLAFPYYSVDVATRAGIFSFIEAMNRELYQEGSKVSLTYFCPNAADTVAEKPYHKIWQEMGIAISSTEQVASEVLKAIERQKTVYIMGGVPTRFFAHLNTLFPKLADVLLLKKYSSILKKYLSNSTDKKVIKSKRKGIKKFAIGLVVLSFVFYALLPIVPFLNFDTKIKVAITAAMMGTSEVIFWVGGAILGKEIVAKYKRYINPVNWICCKKH</sequence>
<evidence type="ECO:0000313" key="4">
    <source>
        <dbReference type="EMBL" id="AJA53892.1"/>
    </source>
</evidence>
<comment type="similarity">
    <text evidence="1">Belongs to the short-chain dehydrogenases/reductases (SDR) family.</text>
</comment>
<organism evidence="4 7">
    <name type="scientific">Clostridium pasteurianum DSM 525 = ATCC 6013</name>
    <dbReference type="NCBI Taxonomy" id="1262449"/>
    <lineage>
        <taxon>Bacteria</taxon>
        <taxon>Bacillati</taxon>
        <taxon>Bacillota</taxon>
        <taxon>Clostridia</taxon>
        <taxon>Eubacteriales</taxon>
        <taxon>Clostridiaceae</taxon>
        <taxon>Clostridium</taxon>
    </lineage>
</organism>
<dbReference type="RefSeq" id="WP_003447786.1">
    <property type="nucleotide sequence ID" value="NZ_ANZB01000016.1"/>
</dbReference>
<dbReference type="GO" id="GO:0016491">
    <property type="term" value="F:oxidoreductase activity"/>
    <property type="evidence" value="ECO:0007669"/>
    <property type="project" value="UniProtKB-KW"/>
</dbReference>
<dbReference type="eggNOG" id="COG0300">
    <property type="taxonomic scope" value="Bacteria"/>
</dbReference>
<feature type="transmembrane region" description="Helical" evidence="3">
    <location>
        <begin position="285"/>
        <end position="306"/>
    </location>
</feature>
<gene>
    <name evidence="4" type="ORF">CLPA_c38660</name>
    <name evidence="5" type="ORF">CP6013_03339</name>
</gene>
<evidence type="ECO:0000256" key="2">
    <source>
        <dbReference type="ARBA" id="ARBA00023002"/>
    </source>
</evidence>
<evidence type="ECO:0000313" key="5">
    <source>
        <dbReference type="EMBL" id="KRU14083.1"/>
    </source>
</evidence>
<dbReference type="InterPro" id="IPR047961">
    <property type="entry name" value="Transp_suffix-like"/>
</dbReference>
<protein>
    <submittedName>
        <fullName evidence="4 5">Dehydrogenase</fullName>
    </submittedName>
</protein>
<dbReference type="Pfam" id="PF00106">
    <property type="entry name" value="adh_short"/>
    <property type="match status" value="1"/>
</dbReference>
<proteinExistence type="inferred from homology"/>
<evidence type="ECO:0000256" key="3">
    <source>
        <dbReference type="SAM" id="Phobius"/>
    </source>
</evidence>
<dbReference type="KEGG" id="cpae:CPAST_c38660"/>
<dbReference type="KEGG" id="cpat:CLPA_c38660"/>
<dbReference type="Gene3D" id="3.40.50.720">
    <property type="entry name" value="NAD(P)-binding Rossmann-like Domain"/>
    <property type="match status" value="1"/>
</dbReference>
<reference evidence="5" key="2">
    <citation type="submission" date="2015-10" db="EMBL/GenBank/DDBJ databases">
        <title>Improved Draft Genome Sequence of Clostridium pasteurianum Strain ATCC 6013 (DSM 525) Using a Hybrid Next-Generation Sequencing Approach.</title>
        <authorList>
            <person name="Pyne M.E."/>
            <person name="Utturkar S.M."/>
            <person name="Brown S.D."/>
            <person name="Moo-Young M."/>
            <person name="Chung D.A."/>
            <person name="Chou P.C."/>
        </authorList>
    </citation>
    <scope>NUCLEOTIDE SEQUENCE</scope>
    <source>
        <strain evidence="5">ATCC 6013</strain>
    </source>
</reference>
<evidence type="ECO:0000256" key="1">
    <source>
        <dbReference type="ARBA" id="ARBA00006484"/>
    </source>
</evidence>
<dbReference type="GO" id="GO:0016020">
    <property type="term" value="C:membrane"/>
    <property type="evidence" value="ECO:0007669"/>
    <property type="project" value="TreeGrafter"/>
</dbReference>